<dbReference type="RefSeq" id="WP_169095714.1">
    <property type="nucleotide sequence ID" value="NZ_JABBVZ010000002.1"/>
</dbReference>
<comment type="caution">
    <text evidence="1">The sequence shown here is derived from an EMBL/GenBank/DDBJ whole genome shotgun (WGS) entry which is preliminary data.</text>
</comment>
<accession>A0A7Y0L0U6</accession>
<proteinExistence type="predicted"/>
<protein>
    <submittedName>
        <fullName evidence="1">Uncharacterized protein</fullName>
    </submittedName>
</protein>
<gene>
    <name evidence="1" type="ORF">HIJ39_00820</name>
</gene>
<reference evidence="1 2" key="1">
    <citation type="submission" date="2020-04" db="EMBL/GenBank/DDBJ databases">
        <authorList>
            <person name="Zhang R."/>
            <person name="Schippers A."/>
        </authorList>
    </citation>
    <scope>NUCLEOTIDE SEQUENCE [LARGE SCALE GENOMIC DNA]</scope>
    <source>
        <strain evidence="1 2">DSM 109850</strain>
    </source>
</reference>
<name>A0A7Y0L0U6_9FIRM</name>
<dbReference type="Proteomes" id="UP000533476">
    <property type="component" value="Unassembled WGS sequence"/>
</dbReference>
<keyword evidence="2" id="KW-1185">Reference proteome</keyword>
<sequence>MRWQAIRQGAVIVAGIGALAAVMVGLEQLMPPVVPTAHAAATGHPAPALKPVRTSVPPAVPKPNAEGLVPISYGPSLSAIAHIAQQLHLKIWLPRQGVSPVTFQESYRDGTQVDLLYSNMIIMESSQTIPSTYRPLVTTPTSLANGTSGQWEWIPGVGGPSHRLMFQLQQTRVRLEMEDGAPLHSAVAVANSFVPLSALG</sequence>
<dbReference type="EMBL" id="JABBVZ010000002">
    <property type="protein sequence ID" value="NMP20902.1"/>
    <property type="molecule type" value="Genomic_DNA"/>
</dbReference>
<organism evidence="1 2">
    <name type="scientific">Sulfobacillus harzensis</name>
    <dbReference type="NCBI Taxonomy" id="2729629"/>
    <lineage>
        <taxon>Bacteria</taxon>
        <taxon>Bacillati</taxon>
        <taxon>Bacillota</taxon>
        <taxon>Clostridia</taxon>
        <taxon>Eubacteriales</taxon>
        <taxon>Clostridiales Family XVII. Incertae Sedis</taxon>
        <taxon>Sulfobacillus</taxon>
    </lineage>
</organism>
<evidence type="ECO:0000313" key="2">
    <source>
        <dbReference type="Proteomes" id="UP000533476"/>
    </source>
</evidence>
<evidence type="ECO:0000313" key="1">
    <source>
        <dbReference type="EMBL" id="NMP20902.1"/>
    </source>
</evidence>
<dbReference type="AlphaFoldDB" id="A0A7Y0L0U6"/>